<keyword evidence="2" id="KW-0808">Transferase</keyword>
<dbReference type="GO" id="GO:0006178">
    <property type="term" value="P:guanine salvage"/>
    <property type="evidence" value="ECO:0007669"/>
    <property type="project" value="TreeGrafter"/>
</dbReference>
<evidence type="ECO:0000259" key="1">
    <source>
        <dbReference type="Pfam" id="PF00156"/>
    </source>
</evidence>
<dbReference type="CDD" id="cd06223">
    <property type="entry name" value="PRTases_typeI"/>
    <property type="match status" value="1"/>
</dbReference>
<feature type="domain" description="Phosphoribosyltransferase" evidence="1">
    <location>
        <begin position="76"/>
        <end position="204"/>
    </location>
</feature>
<dbReference type="EMBL" id="NBCO01000012">
    <property type="protein sequence ID" value="ORC89460.1"/>
    <property type="molecule type" value="Genomic_DNA"/>
</dbReference>
<evidence type="ECO:0000313" key="2">
    <source>
        <dbReference type="EMBL" id="ORC89460.1"/>
    </source>
</evidence>
<accession>A0A1X0NZ92</accession>
<evidence type="ECO:0000313" key="3">
    <source>
        <dbReference type="Proteomes" id="UP000192257"/>
    </source>
</evidence>
<dbReference type="GO" id="GO:0032264">
    <property type="term" value="P:IMP salvage"/>
    <property type="evidence" value="ECO:0007669"/>
    <property type="project" value="TreeGrafter"/>
</dbReference>
<sequence length="232" mass="26496">MISPRETREHTIGSTPQGVLTVDGKEYPMAEALVATESVIQRNIKRVAKQLANDYMHLTHVDTHRKTTEVAPISHENPLIIISVLKGSYIFTADMVRYLGDYNLPHVVDFIRLASYKGTRSTGEIQLLSTPRFENLRGKHVLILEDIADSGYTLKYLKEKLQREHQPASLKICVLADKPGGRRVPLEPDYICLTVPNKYVIGYGFEVNDRYRNFRHIFTLKASEAKRYPSRL</sequence>
<dbReference type="SUPFAM" id="SSF53271">
    <property type="entry name" value="PRTase-like"/>
    <property type="match status" value="1"/>
</dbReference>
<dbReference type="RefSeq" id="XP_028883526.1">
    <property type="nucleotide sequence ID" value="XM_029025210.1"/>
</dbReference>
<dbReference type="GO" id="GO:0032263">
    <property type="term" value="P:GMP salvage"/>
    <property type="evidence" value="ECO:0007669"/>
    <property type="project" value="TreeGrafter"/>
</dbReference>
<protein>
    <submittedName>
        <fullName evidence="2">Hypoxanthine-guanine phosphoribosyltransferase</fullName>
    </submittedName>
</protein>
<organism evidence="2 3">
    <name type="scientific">Trypanosoma theileri</name>
    <dbReference type="NCBI Taxonomy" id="67003"/>
    <lineage>
        <taxon>Eukaryota</taxon>
        <taxon>Discoba</taxon>
        <taxon>Euglenozoa</taxon>
        <taxon>Kinetoplastea</taxon>
        <taxon>Metakinetoplastina</taxon>
        <taxon>Trypanosomatida</taxon>
        <taxon>Trypanosomatidae</taxon>
        <taxon>Trypanosoma</taxon>
    </lineage>
</organism>
<dbReference type="Proteomes" id="UP000192257">
    <property type="component" value="Unassembled WGS sequence"/>
</dbReference>
<keyword evidence="3" id="KW-1185">Reference proteome</keyword>
<dbReference type="Pfam" id="PF00156">
    <property type="entry name" value="Pribosyltran"/>
    <property type="match status" value="1"/>
</dbReference>
<dbReference type="InterPro" id="IPR000836">
    <property type="entry name" value="PRTase_dom"/>
</dbReference>
<dbReference type="PANTHER" id="PTHR43340:SF1">
    <property type="entry name" value="HYPOXANTHINE PHOSPHORIBOSYLTRANSFERASE"/>
    <property type="match status" value="1"/>
</dbReference>
<comment type="caution">
    <text evidence="2">The sequence shown here is derived from an EMBL/GenBank/DDBJ whole genome shotgun (WGS) entry which is preliminary data.</text>
</comment>
<proteinExistence type="predicted"/>
<dbReference type="InterPro" id="IPR050408">
    <property type="entry name" value="HGPRT"/>
</dbReference>
<reference evidence="2 3" key="1">
    <citation type="submission" date="2017-03" db="EMBL/GenBank/DDBJ databases">
        <title>An alternative strategy for trypanosome survival in the mammalian bloodstream revealed through genome and transcriptome analysis of the ubiquitous bovine parasite Trypanosoma (Megatrypanum) theileri.</title>
        <authorList>
            <person name="Kelly S."/>
            <person name="Ivens A."/>
            <person name="Mott A."/>
            <person name="O'Neill E."/>
            <person name="Emms D."/>
            <person name="Macleod O."/>
            <person name="Voorheis P."/>
            <person name="Matthews J."/>
            <person name="Matthews K."/>
            <person name="Carrington M."/>
        </authorList>
    </citation>
    <scope>NUCLEOTIDE SEQUENCE [LARGE SCALE GENOMIC DNA]</scope>
    <source>
        <strain evidence="2">Edinburgh</strain>
    </source>
</reference>
<dbReference type="InterPro" id="IPR029057">
    <property type="entry name" value="PRTase-like"/>
</dbReference>
<dbReference type="GO" id="GO:0004422">
    <property type="term" value="F:hypoxanthine phosphoribosyltransferase activity"/>
    <property type="evidence" value="ECO:0007669"/>
    <property type="project" value="TreeGrafter"/>
</dbReference>
<name>A0A1X0NZ92_9TRYP</name>
<dbReference type="VEuPathDB" id="TriTrypDB:TM35_000122350"/>
<dbReference type="GO" id="GO:0046100">
    <property type="term" value="P:hypoxanthine metabolic process"/>
    <property type="evidence" value="ECO:0007669"/>
    <property type="project" value="TreeGrafter"/>
</dbReference>
<dbReference type="PANTHER" id="PTHR43340">
    <property type="entry name" value="HYPOXANTHINE-GUANINE PHOSPHORIBOSYLTRANSFERASE"/>
    <property type="match status" value="1"/>
</dbReference>
<dbReference type="GO" id="GO:0005829">
    <property type="term" value="C:cytosol"/>
    <property type="evidence" value="ECO:0007669"/>
    <property type="project" value="TreeGrafter"/>
</dbReference>
<dbReference type="OrthoDB" id="9449045at2759"/>
<dbReference type="FunFam" id="3.40.50.2020:FF:000046">
    <property type="entry name" value="Hypoxanthine-guanine phosphoribosyltransferase"/>
    <property type="match status" value="1"/>
</dbReference>
<dbReference type="Gene3D" id="3.40.50.2020">
    <property type="match status" value="1"/>
</dbReference>
<keyword evidence="2" id="KW-0328">Glycosyltransferase</keyword>
<dbReference type="GO" id="GO:0000287">
    <property type="term" value="F:magnesium ion binding"/>
    <property type="evidence" value="ECO:0007669"/>
    <property type="project" value="TreeGrafter"/>
</dbReference>
<dbReference type="AlphaFoldDB" id="A0A1X0NZ92"/>
<gene>
    <name evidence="2" type="ORF">TM35_000122350</name>
</gene>
<dbReference type="GeneID" id="39984990"/>
<dbReference type="STRING" id="67003.A0A1X0NZ92"/>